<accession>A0A383F016</accession>
<reference evidence="1" key="1">
    <citation type="submission" date="2018-05" db="EMBL/GenBank/DDBJ databases">
        <authorList>
            <person name="Lanie J.A."/>
            <person name="Ng W.-L."/>
            <person name="Kazmierczak K.M."/>
            <person name="Andrzejewski T.M."/>
            <person name="Davidsen T.M."/>
            <person name="Wayne K.J."/>
            <person name="Tettelin H."/>
            <person name="Glass J.I."/>
            <person name="Rusch D."/>
            <person name="Podicherti R."/>
            <person name="Tsui H.-C.T."/>
            <person name="Winkler M.E."/>
        </authorList>
    </citation>
    <scope>NUCLEOTIDE SEQUENCE</scope>
</reference>
<proteinExistence type="predicted"/>
<name>A0A383F016_9ZZZZ</name>
<feature type="non-terminal residue" evidence="1">
    <location>
        <position position="37"/>
    </location>
</feature>
<organism evidence="1">
    <name type="scientific">marine metagenome</name>
    <dbReference type="NCBI Taxonomy" id="408172"/>
    <lineage>
        <taxon>unclassified sequences</taxon>
        <taxon>metagenomes</taxon>
        <taxon>ecological metagenomes</taxon>
    </lineage>
</organism>
<dbReference type="EMBL" id="UINC01230169">
    <property type="protein sequence ID" value="SVE62184.1"/>
    <property type="molecule type" value="Genomic_DNA"/>
</dbReference>
<protein>
    <submittedName>
        <fullName evidence="1">Uncharacterized protein</fullName>
    </submittedName>
</protein>
<dbReference type="AlphaFoldDB" id="A0A383F016"/>
<evidence type="ECO:0000313" key="1">
    <source>
        <dbReference type="EMBL" id="SVE62184.1"/>
    </source>
</evidence>
<sequence>MNNSILLYKKLLKFSEEIRDVFLKNVPKFDNQLKFDE</sequence>
<gene>
    <name evidence="1" type="ORF">METZ01_LOCUS515038</name>
</gene>